<evidence type="ECO:0000256" key="2">
    <source>
        <dbReference type="ARBA" id="ARBA00022771"/>
    </source>
</evidence>
<dbReference type="InterPro" id="IPR053238">
    <property type="entry name" value="RING-H2_zinc_finger"/>
</dbReference>
<feature type="domain" description="RING-type" evidence="7">
    <location>
        <begin position="451"/>
        <end position="507"/>
    </location>
</feature>
<evidence type="ECO:0000259" key="7">
    <source>
        <dbReference type="PROSITE" id="PS50089"/>
    </source>
</evidence>
<keyword evidence="2 4" id="KW-0863">Zinc-finger</keyword>
<keyword evidence="9" id="KW-1185">Reference proteome</keyword>
<dbReference type="KEGG" id="mlr:MELLADRAFT_102769"/>
<keyword evidence="3" id="KW-0862">Zinc</keyword>
<keyword evidence="6" id="KW-0732">Signal</keyword>
<dbReference type="GeneID" id="18921767"/>
<evidence type="ECO:0000256" key="4">
    <source>
        <dbReference type="PROSITE-ProRule" id="PRU00175"/>
    </source>
</evidence>
<dbReference type="STRING" id="747676.F4R9B4"/>
<proteinExistence type="predicted"/>
<evidence type="ECO:0000256" key="3">
    <source>
        <dbReference type="ARBA" id="ARBA00022833"/>
    </source>
</evidence>
<evidence type="ECO:0000313" key="8">
    <source>
        <dbReference type="EMBL" id="EGG10958.1"/>
    </source>
</evidence>
<dbReference type="PANTHER" id="PTHR14155:SF627">
    <property type="entry name" value="OS06G0192800 PROTEIN"/>
    <property type="match status" value="1"/>
</dbReference>
<sequence length="590" mass="68378">METFVCLWLMAVIISRSVGQGFMRSKSYFTVEHLSKKLQTLPTFEPINSMIESKVKLKEECTSKVMRPKDRKRKKLSILQRWGEISWQIDDISDTFSFSDVRALLEVIISSNTTPINSENKFIYHAAESLEKEELNIIQRIWVLGALKVLRDYSLETRQPLLSNHIQEGPLCRAGLELSLTQSTVFTLHITFGDVEEDVTLIFNKNFHLSALLEGLQRVELLRRINKWSQRTHQVETSGKFKMINDSLLQVDCPIELKKSMSLANECLGHMMKSPDSTEEVKWTYRVLYHLYSSCEELREAWKSNLGSPQLQTIRKSMSKQMKYKEVVKNDIERYLSSGNPDPFISNLLLTFKDLLPVTLGHYKYIIDCFEAQDKETHPSQLKDYWLNISYYHRSLYARRFVINLLLKASPYIQDTRQYLASRLKIKDGIHQYIPLKNSKTENHNKEGLECSICLNEFVLGEHCLRLDCNPKHIFHHKCLMKWTNEFSGKVSSTDQSKLHANCPVCRTAIGPEITTSQHVFWWEDQSIHQNSPAVLPVIEDHMIKEGSRLAQEPNTSKSGSLPLPAKRPRIDDEADELDTMEDKKKFKVS</sequence>
<dbReference type="Pfam" id="PF13639">
    <property type="entry name" value="zf-RING_2"/>
    <property type="match status" value="1"/>
</dbReference>
<dbReference type="HOGENOM" id="CLU_462372_0_0_1"/>
<dbReference type="EMBL" id="GL883093">
    <property type="protein sequence ID" value="EGG10958.1"/>
    <property type="molecule type" value="Genomic_DNA"/>
</dbReference>
<evidence type="ECO:0000256" key="6">
    <source>
        <dbReference type="SAM" id="SignalP"/>
    </source>
</evidence>
<dbReference type="RefSeq" id="XP_007405560.1">
    <property type="nucleotide sequence ID" value="XM_007405498.1"/>
</dbReference>
<dbReference type="GO" id="GO:0008270">
    <property type="term" value="F:zinc ion binding"/>
    <property type="evidence" value="ECO:0007669"/>
    <property type="project" value="UniProtKB-KW"/>
</dbReference>
<protein>
    <recommendedName>
        <fullName evidence="7">RING-type domain-containing protein</fullName>
    </recommendedName>
</protein>
<dbReference type="OrthoDB" id="8062037at2759"/>
<accession>F4R9B4</accession>
<dbReference type="PROSITE" id="PS50089">
    <property type="entry name" value="ZF_RING_2"/>
    <property type="match status" value="1"/>
</dbReference>
<feature type="chain" id="PRO_5003320677" description="RING-type domain-containing protein" evidence="6">
    <location>
        <begin position="20"/>
        <end position="590"/>
    </location>
</feature>
<gene>
    <name evidence="8" type="ORF">MELLADRAFT_102769</name>
</gene>
<organism evidence="9">
    <name type="scientific">Melampsora larici-populina (strain 98AG31 / pathotype 3-4-7)</name>
    <name type="common">Poplar leaf rust fungus</name>
    <dbReference type="NCBI Taxonomy" id="747676"/>
    <lineage>
        <taxon>Eukaryota</taxon>
        <taxon>Fungi</taxon>
        <taxon>Dikarya</taxon>
        <taxon>Basidiomycota</taxon>
        <taxon>Pucciniomycotina</taxon>
        <taxon>Pucciniomycetes</taxon>
        <taxon>Pucciniales</taxon>
        <taxon>Melampsoraceae</taxon>
        <taxon>Melampsora</taxon>
    </lineage>
</organism>
<evidence type="ECO:0000256" key="1">
    <source>
        <dbReference type="ARBA" id="ARBA00022723"/>
    </source>
</evidence>
<dbReference type="AlphaFoldDB" id="F4R9B4"/>
<dbReference type="InterPro" id="IPR013083">
    <property type="entry name" value="Znf_RING/FYVE/PHD"/>
</dbReference>
<reference evidence="9" key="1">
    <citation type="journal article" date="2011" name="Proc. Natl. Acad. Sci. U.S.A.">
        <title>Obligate biotrophy features unraveled by the genomic analysis of rust fungi.</title>
        <authorList>
            <person name="Duplessis S."/>
            <person name="Cuomo C.A."/>
            <person name="Lin Y.-C."/>
            <person name="Aerts A."/>
            <person name="Tisserant E."/>
            <person name="Veneault-Fourrey C."/>
            <person name="Joly D.L."/>
            <person name="Hacquard S."/>
            <person name="Amselem J."/>
            <person name="Cantarel B.L."/>
            <person name="Chiu R."/>
            <person name="Coutinho P.M."/>
            <person name="Feau N."/>
            <person name="Field M."/>
            <person name="Frey P."/>
            <person name="Gelhaye E."/>
            <person name="Goldberg J."/>
            <person name="Grabherr M.G."/>
            <person name="Kodira C.D."/>
            <person name="Kohler A."/>
            <person name="Kuees U."/>
            <person name="Lindquist E.A."/>
            <person name="Lucas S.M."/>
            <person name="Mago R."/>
            <person name="Mauceli E."/>
            <person name="Morin E."/>
            <person name="Murat C."/>
            <person name="Pangilinan J.L."/>
            <person name="Park R."/>
            <person name="Pearson M."/>
            <person name="Quesneville H."/>
            <person name="Rouhier N."/>
            <person name="Sakthikumar S."/>
            <person name="Salamov A.A."/>
            <person name="Schmutz J."/>
            <person name="Selles B."/>
            <person name="Shapiro H."/>
            <person name="Tanguay P."/>
            <person name="Tuskan G.A."/>
            <person name="Henrissat B."/>
            <person name="Van de Peer Y."/>
            <person name="Rouze P."/>
            <person name="Ellis J.G."/>
            <person name="Dodds P.N."/>
            <person name="Schein J.E."/>
            <person name="Zhong S."/>
            <person name="Hamelin R.C."/>
            <person name="Grigoriev I.V."/>
            <person name="Szabo L.J."/>
            <person name="Martin F."/>
        </authorList>
    </citation>
    <scope>NUCLEOTIDE SEQUENCE [LARGE SCALE GENOMIC DNA]</scope>
    <source>
        <strain evidence="9">98AG31 / pathotype 3-4-7</strain>
    </source>
</reference>
<evidence type="ECO:0000256" key="5">
    <source>
        <dbReference type="SAM" id="MobiDB-lite"/>
    </source>
</evidence>
<name>F4R9B4_MELLP</name>
<dbReference type="Proteomes" id="UP000001072">
    <property type="component" value="Unassembled WGS sequence"/>
</dbReference>
<dbReference type="InterPro" id="IPR001841">
    <property type="entry name" value="Znf_RING"/>
</dbReference>
<feature type="signal peptide" evidence="6">
    <location>
        <begin position="1"/>
        <end position="19"/>
    </location>
</feature>
<dbReference type="SUPFAM" id="SSF57850">
    <property type="entry name" value="RING/U-box"/>
    <property type="match status" value="1"/>
</dbReference>
<evidence type="ECO:0000313" key="9">
    <source>
        <dbReference type="Proteomes" id="UP000001072"/>
    </source>
</evidence>
<dbReference type="InParanoid" id="F4R9B4"/>
<feature type="region of interest" description="Disordered" evidence="5">
    <location>
        <begin position="548"/>
        <end position="590"/>
    </location>
</feature>
<dbReference type="PANTHER" id="PTHR14155">
    <property type="entry name" value="RING FINGER DOMAIN-CONTAINING"/>
    <property type="match status" value="1"/>
</dbReference>
<dbReference type="Gene3D" id="3.30.40.10">
    <property type="entry name" value="Zinc/RING finger domain, C3HC4 (zinc finger)"/>
    <property type="match status" value="1"/>
</dbReference>
<dbReference type="VEuPathDB" id="FungiDB:MELLADRAFT_102769"/>
<feature type="compositionally biased region" description="Basic and acidic residues" evidence="5">
    <location>
        <begin position="581"/>
        <end position="590"/>
    </location>
</feature>
<keyword evidence="1" id="KW-0479">Metal-binding</keyword>